<sequence>MSRKTRRHFTDDFKQQIVDLHNAGMKRSELIKEYDLTPSTFDKWVKQARTTGSFKSVDNLTDEQRELIALRKRNKELEMQLDILKQAAVIMAPKREVITANKDKYCISAMCRCLNIPRASYYYKAIEPKSEAELEEMIKTIFRESKSRYGARKLKKCLENEGIILSRRRIRRIMKRLNLVSVYQKAAFKSNSKGKNEAPIPNLLARQFDQEKPLEAIVTDLTYVRVGNRWAYVCLIIYLFNREIIGLSVGWHKTAELVKQAIQSIPYALTKVKLFHSDRGKEFDNQLIDEMLEAFGIARSLSQAACPYDNAVSESTYRAFKLEFVNQETFHSLKELILKTKDYVYWWNHHRIHSSLNYQTQSLSESALNKKHFINFV</sequence>
<dbReference type="RefSeq" id="WP_176799666.1">
    <property type="nucleotide sequence ID" value="NZ_CP040798.1"/>
</dbReference>
<dbReference type="Pfam" id="PF13276">
    <property type="entry name" value="HTH_21"/>
    <property type="match status" value="1"/>
</dbReference>
<evidence type="ECO:0000256" key="1">
    <source>
        <dbReference type="ARBA" id="ARBA00002286"/>
    </source>
</evidence>
<evidence type="ECO:0000313" key="5">
    <source>
        <dbReference type="Proteomes" id="UP000509535"/>
    </source>
</evidence>
<dbReference type="InterPro" id="IPR012337">
    <property type="entry name" value="RNaseH-like_sf"/>
</dbReference>
<dbReference type="Pfam" id="PF00665">
    <property type="entry name" value="rve"/>
    <property type="match status" value="1"/>
</dbReference>
<dbReference type="PANTHER" id="PTHR46889">
    <property type="entry name" value="TRANSPOSASE INSF FOR INSERTION SEQUENCE IS3B-RELATED"/>
    <property type="match status" value="1"/>
</dbReference>
<feature type="coiled-coil region" evidence="2">
    <location>
        <begin position="60"/>
        <end position="87"/>
    </location>
</feature>
<name>A0A7H8V494_STRSA</name>
<keyword evidence="2" id="KW-0175">Coiled coil</keyword>
<comment type="function">
    <text evidence="1">Involved in the transposition of the insertion sequence.</text>
</comment>
<dbReference type="Pfam" id="PF01527">
    <property type="entry name" value="HTH_Tnp_1"/>
    <property type="match status" value="1"/>
</dbReference>
<dbReference type="GO" id="GO:0015074">
    <property type="term" value="P:DNA integration"/>
    <property type="evidence" value="ECO:0007669"/>
    <property type="project" value="InterPro"/>
</dbReference>
<dbReference type="Pfam" id="PF13333">
    <property type="entry name" value="rve_2"/>
    <property type="match status" value="1"/>
</dbReference>
<dbReference type="EMBL" id="CP040798">
    <property type="protein sequence ID" value="QLB51028.1"/>
    <property type="molecule type" value="Genomic_DNA"/>
</dbReference>
<organism evidence="4 5">
    <name type="scientific">Streptococcus sanguinis</name>
    <dbReference type="NCBI Taxonomy" id="1305"/>
    <lineage>
        <taxon>Bacteria</taxon>
        <taxon>Bacillati</taxon>
        <taxon>Bacillota</taxon>
        <taxon>Bacilli</taxon>
        <taxon>Lactobacillales</taxon>
        <taxon>Streptococcaceae</taxon>
        <taxon>Streptococcus</taxon>
    </lineage>
</organism>
<dbReference type="InterPro" id="IPR036397">
    <property type="entry name" value="RNaseH_sf"/>
</dbReference>
<dbReference type="NCBIfam" id="NF033516">
    <property type="entry name" value="transpos_IS3"/>
    <property type="match status" value="1"/>
</dbReference>
<dbReference type="InterPro" id="IPR050900">
    <property type="entry name" value="Transposase_IS3/IS150/IS904"/>
</dbReference>
<dbReference type="GO" id="GO:0004803">
    <property type="term" value="F:transposase activity"/>
    <property type="evidence" value="ECO:0007669"/>
    <property type="project" value="InterPro"/>
</dbReference>
<proteinExistence type="predicted"/>
<dbReference type="InterPro" id="IPR001584">
    <property type="entry name" value="Integrase_cat-core"/>
</dbReference>
<dbReference type="AlphaFoldDB" id="A0A7H8V494"/>
<dbReference type="SUPFAM" id="SSF53098">
    <property type="entry name" value="Ribonuclease H-like"/>
    <property type="match status" value="1"/>
</dbReference>
<reference evidence="4 5" key="1">
    <citation type="submission" date="2019-06" db="EMBL/GenBank/DDBJ databases">
        <title>The organization of the Streptococcus sanguinis genomes.</title>
        <authorList>
            <person name="Wang H.Y."/>
            <person name="Chen Y.Y.M."/>
            <person name="Wu C.H."/>
        </authorList>
    </citation>
    <scope>NUCLEOTIDE SEQUENCE [LARGE SCALE GENOMIC DNA]</scope>
    <source>
        <strain evidence="4 5">CGMH058</strain>
    </source>
</reference>
<gene>
    <name evidence="4" type="ORF">FDP16_11555</name>
</gene>
<dbReference type="PROSITE" id="PS50994">
    <property type="entry name" value="INTEGRASE"/>
    <property type="match status" value="1"/>
</dbReference>
<feature type="domain" description="Integrase catalytic" evidence="3">
    <location>
        <begin position="209"/>
        <end position="368"/>
    </location>
</feature>
<protein>
    <submittedName>
        <fullName evidence="4">IS3 family transposase</fullName>
    </submittedName>
</protein>
<accession>A0A7H8V494</accession>
<dbReference type="InterPro" id="IPR048020">
    <property type="entry name" value="Transpos_IS3"/>
</dbReference>
<dbReference type="InterPro" id="IPR002514">
    <property type="entry name" value="Transposase_8"/>
</dbReference>
<dbReference type="GO" id="GO:0006313">
    <property type="term" value="P:DNA transposition"/>
    <property type="evidence" value="ECO:0007669"/>
    <property type="project" value="InterPro"/>
</dbReference>
<evidence type="ECO:0000259" key="3">
    <source>
        <dbReference type="PROSITE" id="PS50994"/>
    </source>
</evidence>
<dbReference type="Proteomes" id="UP000509535">
    <property type="component" value="Chromosome"/>
</dbReference>
<dbReference type="Gene3D" id="3.30.420.10">
    <property type="entry name" value="Ribonuclease H-like superfamily/Ribonuclease H"/>
    <property type="match status" value="1"/>
</dbReference>
<dbReference type="GO" id="GO:0003677">
    <property type="term" value="F:DNA binding"/>
    <property type="evidence" value="ECO:0007669"/>
    <property type="project" value="InterPro"/>
</dbReference>
<dbReference type="PANTHER" id="PTHR46889:SF5">
    <property type="entry name" value="INTEGRASE PROTEIN"/>
    <property type="match status" value="1"/>
</dbReference>
<evidence type="ECO:0000313" key="4">
    <source>
        <dbReference type="EMBL" id="QLB51028.1"/>
    </source>
</evidence>
<dbReference type="SUPFAM" id="SSF46689">
    <property type="entry name" value="Homeodomain-like"/>
    <property type="match status" value="1"/>
</dbReference>
<dbReference type="InterPro" id="IPR009057">
    <property type="entry name" value="Homeodomain-like_sf"/>
</dbReference>
<dbReference type="Gene3D" id="1.10.10.60">
    <property type="entry name" value="Homeodomain-like"/>
    <property type="match status" value="1"/>
</dbReference>
<evidence type="ECO:0000256" key="2">
    <source>
        <dbReference type="SAM" id="Coils"/>
    </source>
</evidence>
<dbReference type="InterPro" id="IPR025948">
    <property type="entry name" value="HTH-like_dom"/>
</dbReference>